<feature type="region of interest" description="Disordered" evidence="2">
    <location>
        <begin position="330"/>
        <end position="362"/>
    </location>
</feature>
<reference evidence="5" key="2">
    <citation type="submission" date="2013-07" db="EMBL/GenBank/DDBJ databases">
        <authorList>
            <consortium name="The Broad Institute Genome Sequencing Platform"/>
            <person name="Cuomo C."/>
            <person name="Litvintseva A."/>
            <person name="Chen Y."/>
            <person name="Heitman J."/>
            <person name="Sun S."/>
            <person name="Springer D."/>
            <person name="Dromer F."/>
            <person name="Young S.K."/>
            <person name="Zeng Q."/>
            <person name="Gargeya S."/>
            <person name="Fitzgerald M."/>
            <person name="Abouelleil A."/>
            <person name="Alvarado L."/>
            <person name="Berlin A.M."/>
            <person name="Chapman S.B."/>
            <person name="Dewar J."/>
            <person name="Goldberg J."/>
            <person name="Griggs A."/>
            <person name="Gujja S."/>
            <person name="Hansen M."/>
            <person name="Howarth C."/>
            <person name="Imamovic A."/>
            <person name="Larimer J."/>
            <person name="McCowan C."/>
            <person name="Murphy C."/>
            <person name="Pearson M."/>
            <person name="Priest M."/>
            <person name="Roberts A."/>
            <person name="Saif S."/>
            <person name="Shea T."/>
            <person name="Sykes S."/>
            <person name="Wortman J."/>
            <person name="Nusbaum C."/>
            <person name="Birren B."/>
        </authorList>
    </citation>
    <scope>NUCLEOTIDE SEQUENCE</scope>
    <source>
        <strain evidence="5">CBS 10117</strain>
    </source>
</reference>
<dbReference type="AlphaFoldDB" id="A0A1A6A3S4"/>
<dbReference type="FunFam" id="3.30.2350.10:FF:000027">
    <property type="entry name" value="Pseudouridine synthase"/>
    <property type="match status" value="1"/>
</dbReference>
<reference evidence="5" key="3">
    <citation type="submission" date="2024-02" db="EMBL/GenBank/DDBJ databases">
        <title>Comparative genomics of Cryptococcus and Kwoniella reveals pathogenesis evolution and contrasting modes of karyotype evolution via chromosome fusion or intercentromeric recombination.</title>
        <authorList>
            <person name="Coelho M.A."/>
            <person name="David-Palma M."/>
            <person name="Shea T."/>
            <person name="Bowers K."/>
            <person name="McGinley-Smith S."/>
            <person name="Mohammad A.W."/>
            <person name="Gnirke A."/>
            <person name="Yurkov A.M."/>
            <person name="Nowrousian M."/>
            <person name="Sun S."/>
            <person name="Cuomo C.A."/>
            <person name="Heitman J."/>
        </authorList>
    </citation>
    <scope>NUCLEOTIDE SEQUENCE</scope>
    <source>
        <strain evidence="5">CBS 10117</strain>
    </source>
</reference>
<dbReference type="NCBIfam" id="TIGR00005">
    <property type="entry name" value="rluA_subfam"/>
    <property type="match status" value="1"/>
</dbReference>
<dbReference type="Pfam" id="PF00849">
    <property type="entry name" value="PseudoU_synth_2"/>
    <property type="match status" value="1"/>
</dbReference>
<reference evidence="4" key="1">
    <citation type="submission" date="2013-07" db="EMBL/GenBank/DDBJ databases">
        <title>The Genome Sequence of Cryptococcus dejecticola CBS10117.</title>
        <authorList>
            <consortium name="The Broad Institute Genome Sequencing Platform"/>
            <person name="Cuomo C."/>
            <person name="Litvintseva A."/>
            <person name="Chen Y."/>
            <person name="Heitman J."/>
            <person name="Sun S."/>
            <person name="Springer D."/>
            <person name="Dromer F."/>
            <person name="Young S.K."/>
            <person name="Zeng Q."/>
            <person name="Gargeya S."/>
            <person name="Fitzgerald M."/>
            <person name="Abouelleil A."/>
            <person name="Alvarado L."/>
            <person name="Berlin A.M."/>
            <person name="Chapman S.B."/>
            <person name="Dewar J."/>
            <person name="Goldberg J."/>
            <person name="Griggs A."/>
            <person name="Gujja S."/>
            <person name="Hansen M."/>
            <person name="Howarth C."/>
            <person name="Imamovic A."/>
            <person name="Larimer J."/>
            <person name="McCowan C."/>
            <person name="Murphy C."/>
            <person name="Pearson M."/>
            <person name="Priest M."/>
            <person name="Roberts A."/>
            <person name="Saif S."/>
            <person name="Shea T."/>
            <person name="Sykes S."/>
            <person name="Wortman J."/>
            <person name="Nusbaum C."/>
            <person name="Birren B."/>
        </authorList>
    </citation>
    <scope>NUCLEOTIDE SEQUENCE [LARGE SCALE GENOMIC DNA]</scope>
    <source>
        <strain evidence="4">CBS 10117</strain>
    </source>
</reference>
<dbReference type="PANTHER" id="PTHR21600">
    <property type="entry name" value="MITOCHONDRIAL RNA PSEUDOURIDINE SYNTHASE"/>
    <property type="match status" value="1"/>
</dbReference>
<protein>
    <submittedName>
        <fullName evidence="4">DRAP deaminase</fullName>
    </submittedName>
</protein>
<dbReference type="VEuPathDB" id="FungiDB:I303_05568"/>
<dbReference type="GO" id="GO:0000455">
    <property type="term" value="P:enzyme-directed rRNA pseudouridine synthesis"/>
    <property type="evidence" value="ECO:0007669"/>
    <property type="project" value="TreeGrafter"/>
</dbReference>
<evidence type="ECO:0000256" key="2">
    <source>
        <dbReference type="SAM" id="MobiDB-lite"/>
    </source>
</evidence>
<dbReference type="OrthoDB" id="424794at2759"/>
<organism evidence="4">
    <name type="scientific">Kwoniella dejecticola CBS 10117</name>
    <dbReference type="NCBI Taxonomy" id="1296121"/>
    <lineage>
        <taxon>Eukaryota</taxon>
        <taxon>Fungi</taxon>
        <taxon>Dikarya</taxon>
        <taxon>Basidiomycota</taxon>
        <taxon>Agaricomycotina</taxon>
        <taxon>Tremellomycetes</taxon>
        <taxon>Tremellales</taxon>
        <taxon>Cryptococcaceae</taxon>
        <taxon>Kwoniella</taxon>
    </lineage>
</organism>
<dbReference type="CDD" id="cd02557">
    <property type="entry name" value="PseudoU_synth_ScRIB2"/>
    <property type="match status" value="1"/>
</dbReference>
<dbReference type="GeneID" id="28969267"/>
<dbReference type="InterPro" id="IPR006145">
    <property type="entry name" value="PsdUridine_synth_RsuA/RluA"/>
</dbReference>
<accession>A0A1A6A3S4</accession>
<gene>
    <name evidence="4" type="ORF">I303_05568</name>
    <name evidence="5" type="ORF">I303_104987</name>
</gene>
<keyword evidence="6" id="KW-1185">Reference proteome</keyword>
<dbReference type="GO" id="GO:0003723">
    <property type="term" value="F:RNA binding"/>
    <property type="evidence" value="ECO:0007669"/>
    <property type="project" value="InterPro"/>
</dbReference>
<feature type="domain" description="Pseudouridine synthase RsuA/RluA-like" evidence="3">
    <location>
        <begin position="154"/>
        <end position="301"/>
    </location>
</feature>
<name>A0A1A6A3S4_9TREE</name>
<dbReference type="EMBL" id="CP144535">
    <property type="protein sequence ID" value="WWC62391.1"/>
    <property type="molecule type" value="Genomic_DNA"/>
</dbReference>
<dbReference type="PANTHER" id="PTHR21600:SF40">
    <property type="entry name" value="PSEUDOURIDYLATE SYNTHASE RPUSD2"/>
    <property type="match status" value="1"/>
</dbReference>
<evidence type="ECO:0000313" key="4">
    <source>
        <dbReference type="EMBL" id="OBR84709.1"/>
    </source>
</evidence>
<evidence type="ECO:0000313" key="5">
    <source>
        <dbReference type="EMBL" id="WWC62391.1"/>
    </source>
</evidence>
<dbReference type="Gene3D" id="3.30.2350.10">
    <property type="entry name" value="Pseudouridine synthase"/>
    <property type="match status" value="1"/>
</dbReference>
<dbReference type="InterPro" id="IPR006225">
    <property type="entry name" value="PsdUridine_synth_RluC/D"/>
</dbReference>
<evidence type="ECO:0000256" key="1">
    <source>
        <dbReference type="PIRSR" id="PIRSR606225-1"/>
    </source>
</evidence>
<feature type="region of interest" description="Disordered" evidence="2">
    <location>
        <begin position="19"/>
        <end position="51"/>
    </location>
</feature>
<dbReference type="PROSITE" id="PS01129">
    <property type="entry name" value="PSI_RLU"/>
    <property type="match status" value="1"/>
</dbReference>
<dbReference type="EMBL" id="KI894032">
    <property type="protein sequence ID" value="OBR84709.1"/>
    <property type="molecule type" value="Genomic_DNA"/>
</dbReference>
<dbReference type="GO" id="GO:0009982">
    <property type="term" value="F:pseudouridine synthase activity"/>
    <property type="evidence" value="ECO:0007669"/>
    <property type="project" value="InterPro"/>
</dbReference>
<dbReference type="STRING" id="1296121.A0A1A6A3S4"/>
<feature type="compositionally biased region" description="Low complexity" evidence="2">
    <location>
        <begin position="19"/>
        <end position="28"/>
    </location>
</feature>
<feature type="compositionally biased region" description="Polar residues" evidence="2">
    <location>
        <begin position="33"/>
        <end position="42"/>
    </location>
</feature>
<sequence length="561" mass="63272">MSAAENLLPDRLKQLKVQAQTQLQSQVQDEPDQSQPSGTSTPGVEVGITRSNYPKGMNPKLRYIKPYWWPYRTFVKQRWIGRQILEVITTEFRDRSMEYYKHALDSGVTRVNGVTARPDLVLRDGDRIDNTVHRHEPPVTNDPILVLHIDRQKQFVVISKPGSVPVHATGRYFRHSILEMMETDYGIKCYSVNRLDRLTSGLMILALSGKAASRLAMEFAEGKVKKEYVARVKGKFPEEEITVDQPLMTVDRQMGLVIITPEGKDAVTIFQRISYDAERDQSVVRCRPQTGRTHQIRVHLQYLGHPVANDPLYSTSEVWGQNLGRGGVDLTPAASGTSRAEALQARAGTATPTKKTVDRENDDMDLTSPILLSEQARKIISKLRRQKDEAEDWIKWNEVIFSVKDAQDTIEQTPTPPSEASTPTTLSTTTTAAVVDTSSSAPKRAPRMKNSSRKDIIKASIPDSDAPSPLRKPAYLPPGFCEDCFVPLPDDPDPETLFIYLHALRYTTPELGTWETPLPRWAGEDWDGDWRGWCDGAEIPDVLQKDREEQEKLKLAENKTE</sequence>
<dbReference type="InterPro" id="IPR020103">
    <property type="entry name" value="PsdUridine_synth_cat_dom_sf"/>
</dbReference>
<proteinExistence type="predicted"/>
<dbReference type="SUPFAM" id="SSF55120">
    <property type="entry name" value="Pseudouridine synthase"/>
    <property type="match status" value="1"/>
</dbReference>
<evidence type="ECO:0000259" key="3">
    <source>
        <dbReference type="Pfam" id="PF00849"/>
    </source>
</evidence>
<feature type="compositionally biased region" description="Low complexity" evidence="2">
    <location>
        <begin position="418"/>
        <end position="442"/>
    </location>
</feature>
<dbReference type="Proteomes" id="UP000078595">
    <property type="component" value="Chromosome 6"/>
</dbReference>
<feature type="active site" evidence="1">
    <location>
        <position position="196"/>
    </location>
</feature>
<feature type="region of interest" description="Disordered" evidence="2">
    <location>
        <begin position="409"/>
        <end position="454"/>
    </location>
</feature>
<dbReference type="InterPro" id="IPR050188">
    <property type="entry name" value="RluA_PseudoU_synthase"/>
</dbReference>
<dbReference type="RefSeq" id="XP_018262551.1">
    <property type="nucleotide sequence ID" value="XM_018408860.1"/>
</dbReference>
<dbReference type="InterPro" id="IPR006224">
    <property type="entry name" value="PsdUridine_synth_RluA-like_CS"/>
</dbReference>
<dbReference type="KEGG" id="kdj:28969267"/>
<evidence type="ECO:0000313" key="6">
    <source>
        <dbReference type="Proteomes" id="UP000078595"/>
    </source>
</evidence>